<proteinExistence type="inferred from homology"/>
<dbReference type="InterPro" id="IPR004923">
    <property type="entry name" value="FTR1/Fip1/EfeU"/>
</dbReference>
<name>A0A9W9W3H3_9EURO</name>
<evidence type="ECO:0008006" key="10">
    <source>
        <dbReference type="Google" id="ProtNLM"/>
    </source>
</evidence>
<evidence type="ECO:0000313" key="9">
    <source>
        <dbReference type="Proteomes" id="UP001147747"/>
    </source>
</evidence>
<comment type="caution">
    <text evidence="8">The sequence shown here is derived from an EMBL/GenBank/DDBJ whole genome shotgun (WGS) entry which is preliminary data.</text>
</comment>
<keyword evidence="3" id="KW-0408">Iron</keyword>
<dbReference type="GO" id="GO:0015093">
    <property type="term" value="F:ferrous iron transmembrane transporter activity"/>
    <property type="evidence" value="ECO:0007669"/>
    <property type="project" value="TreeGrafter"/>
</dbReference>
<keyword evidence="6 7" id="KW-0472">Membrane</keyword>
<keyword evidence="9" id="KW-1185">Reference proteome</keyword>
<keyword evidence="3" id="KW-0410">Iron transport</keyword>
<keyword evidence="5 7" id="KW-1133">Transmembrane helix</keyword>
<dbReference type="Pfam" id="PF03239">
    <property type="entry name" value="FTR1"/>
    <property type="match status" value="1"/>
</dbReference>
<feature type="transmembrane region" description="Helical" evidence="7">
    <location>
        <begin position="6"/>
        <end position="34"/>
    </location>
</feature>
<reference evidence="8" key="1">
    <citation type="submission" date="2022-12" db="EMBL/GenBank/DDBJ databases">
        <authorList>
            <person name="Petersen C."/>
        </authorList>
    </citation>
    <scope>NUCLEOTIDE SEQUENCE</scope>
    <source>
        <strain evidence="8">IBT 29677</strain>
    </source>
</reference>
<feature type="transmembrane region" description="Helical" evidence="7">
    <location>
        <begin position="183"/>
        <end position="202"/>
    </location>
</feature>
<evidence type="ECO:0000256" key="6">
    <source>
        <dbReference type="ARBA" id="ARBA00023136"/>
    </source>
</evidence>
<organism evidence="8 9">
    <name type="scientific">Penicillium cosmopolitanum</name>
    <dbReference type="NCBI Taxonomy" id="1131564"/>
    <lineage>
        <taxon>Eukaryota</taxon>
        <taxon>Fungi</taxon>
        <taxon>Dikarya</taxon>
        <taxon>Ascomycota</taxon>
        <taxon>Pezizomycotina</taxon>
        <taxon>Eurotiomycetes</taxon>
        <taxon>Eurotiomycetidae</taxon>
        <taxon>Eurotiales</taxon>
        <taxon>Aspergillaceae</taxon>
        <taxon>Penicillium</taxon>
    </lineage>
</organism>
<feature type="transmembrane region" description="Helical" evidence="7">
    <location>
        <begin position="150"/>
        <end position="171"/>
    </location>
</feature>
<feature type="transmembrane region" description="Helical" evidence="7">
    <location>
        <begin position="90"/>
        <end position="111"/>
    </location>
</feature>
<dbReference type="OrthoDB" id="4364at2759"/>
<evidence type="ECO:0000256" key="4">
    <source>
        <dbReference type="ARBA" id="ARBA00022692"/>
    </source>
</evidence>
<reference evidence="8" key="2">
    <citation type="journal article" date="2023" name="IMA Fungus">
        <title>Comparative genomic study of the Penicillium genus elucidates a diverse pangenome and 15 lateral gene transfer events.</title>
        <authorList>
            <person name="Petersen C."/>
            <person name="Sorensen T."/>
            <person name="Nielsen M.R."/>
            <person name="Sondergaard T.E."/>
            <person name="Sorensen J.L."/>
            <person name="Fitzpatrick D.A."/>
            <person name="Frisvad J.C."/>
            <person name="Nielsen K.L."/>
        </authorList>
    </citation>
    <scope>NUCLEOTIDE SEQUENCE</scope>
    <source>
        <strain evidence="8">IBT 29677</strain>
    </source>
</reference>
<evidence type="ECO:0000256" key="2">
    <source>
        <dbReference type="ARBA" id="ARBA00008333"/>
    </source>
</evidence>
<dbReference type="Proteomes" id="UP001147747">
    <property type="component" value="Unassembled WGS sequence"/>
</dbReference>
<comment type="similarity">
    <text evidence="2">Belongs to the oxidase-dependent Fe transporter (OFeT) (TC 9.A.10.1) family.</text>
</comment>
<sequence length="391" mass="42471">MAGNNPVFAVTVFFICFRECLETTVVVSVLLAFLKQTLGGDEDKTTYKRLVKQVWLGCGIGLFICLAVGCGMIGAFYGLGTDSFSQTEDIWEGVLGILASLIITIMGAALLRVSKLQDKWRVKLAKALAPQSEDPDLTRKGRFKRWLERYAMFTLPFITVLREGLEAVVYVGGVGLALPASSFPLAVFCGLAAGIFVGYLIYRGGRETSMQIFLIISTCFLYLVAGGLFSRGIWYFQNNTWNKLVGGDTSETGSGAGSYDIRQSVWHVNCCNPEIGGGGGWGIFNALLGWTNSATLGSVIGYNLYWICVMVAYACMMYRERRGHLPYIDPAMQKVSVVKARGRAFVLRRPYEPYEADAGPAVASGAGSNNVLSQEKNAGAEVSTTAKQSEA</sequence>
<evidence type="ECO:0000256" key="7">
    <source>
        <dbReference type="SAM" id="Phobius"/>
    </source>
</evidence>
<dbReference type="EMBL" id="JAPZBU010000006">
    <property type="protein sequence ID" value="KAJ5397896.1"/>
    <property type="molecule type" value="Genomic_DNA"/>
</dbReference>
<keyword evidence="3" id="KW-0406">Ion transport</keyword>
<dbReference type="GO" id="GO:0033573">
    <property type="term" value="C:high-affinity iron permease complex"/>
    <property type="evidence" value="ECO:0007669"/>
    <property type="project" value="InterPro"/>
</dbReference>
<keyword evidence="3" id="KW-0813">Transport</keyword>
<comment type="subcellular location">
    <subcellularLocation>
        <location evidence="1">Membrane</location>
        <topology evidence="1">Multi-pass membrane protein</topology>
    </subcellularLocation>
</comment>
<gene>
    <name evidence="8" type="ORF">N7509_006009</name>
</gene>
<protein>
    <recommendedName>
        <fullName evidence="10">Plasma membrane iron permease</fullName>
    </recommendedName>
</protein>
<evidence type="ECO:0000256" key="5">
    <source>
        <dbReference type="ARBA" id="ARBA00022989"/>
    </source>
</evidence>
<dbReference type="GeneID" id="81369626"/>
<feature type="transmembrane region" description="Helical" evidence="7">
    <location>
        <begin position="54"/>
        <end position="78"/>
    </location>
</feature>
<evidence type="ECO:0000313" key="8">
    <source>
        <dbReference type="EMBL" id="KAJ5397896.1"/>
    </source>
</evidence>
<keyword evidence="4 7" id="KW-0812">Transmembrane</keyword>
<feature type="transmembrane region" description="Helical" evidence="7">
    <location>
        <begin position="214"/>
        <end position="236"/>
    </location>
</feature>
<accession>A0A9W9W3H3</accession>
<dbReference type="AlphaFoldDB" id="A0A9W9W3H3"/>
<evidence type="ECO:0000256" key="3">
    <source>
        <dbReference type="ARBA" id="ARBA00022496"/>
    </source>
</evidence>
<dbReference type="PANTHER" id="PTHR31632">
    <property type="entry name" value="IRON TRANSPORTER FTH1"/>
    <property type="match status" value="1"/>
</dbReference>
<feature type="transmembrane region" description="Helical" evidence="7">
    <location>
        <begin position="299"/>
        <end position="318"/>
    </location>
</feature>
<evidence type="ECO:0000256" key="1">
    <source>
        <dbReference type="ARBA" id="ARBA00004141"/>
    </source>
</evidence>
<dbReference type="RefSeq" id="XP_056489948.1">
    <property type="nucleotide sequence ID" value="XM_056630646.1"/>
</dbReference>
<dbReference type="PANTHER" id="PTHR31632:SF2">
    <property type="entry name" value="PLASMA MEMBRANE IRON PERMEASE"/>
    <property type="match status" value="1"/>
</dbReference>